<dbReference type="Proteomes" id="UP000326302">
    <property type="component" value="Unassembled WGS sequence"/>
</dbReference>
<gene>
    <name evidence="2" type="ORF">DMP03_11900</name>
</gene>
<name>A0A5N5U509_9EURY</name>
<evidence type="ECO:0000259" key="1">
    <source>
        <dbReference type="Pfam" id="PF04326"/>
    </source>
</evidence>
<keyword evidence="2" id="KW-0547">Nucleotide-binding</keyword>
<comment type="caution">
    <text evidence="2">The sequence shown here is derived from an EMBL/GenBank/DDBJ whole genome shotgun (WGS) entry which is preliminary data.</text>
</comment>
<dbReference type="RefSeq" id="WP_011222445.1">
    <property type="nucleotide sequence ID" value="NZ_QJOW01000005.1"/>
</dbReference>
<accession>A0A5N5U509</accession>
<dbReference type="InterPro" id="IPR007421">
    <property type="entry name" value="Schlafen_AlbA_2_dom"/>
</dbReference>
<evidence type="ECO:0000313" key="2">
    <source>
        <dbReference type="EMBL" id="KAB7513623.1"/>
    </source>
</evidence>
<dbReference type="GeneID" id="67212943"/>
<feature type="domain" description="Schlafen AlbA-2" evidence="1">
    <location>
        <begin position="23"/>
        <end position="147"/>
    </location>
</feature>
<dbReference type="InterPro" id="IPR038461">
    <property type="entry name" value="Schlafen_AlbA_2_dom_sf"/>
</dbReference>
<sequence>MVKSGDVDQRWQDLLRNPREEVHREIKSWLDLSDNVDKANVAKAMLALANSGGGQILIGYEEVGESWEPDPSRPHPIDHYDQDTINGIVEKFAEPQFHCEVYHIEHPESGEVFPIIDVPGDHRVPIRSDSAGPEDQHVTYNTYYIRRPGPESAAPKTGREWDELIRRCVTASRDDLLDRMRTVLTGFEKGASEEEIDPLDQLASWTEAMREDWEANVMDEYGNMDNSPYRHGYWSFAYSLDSEFDQPSLSEFLDLLREVKGHETGWPAWLISEDQVHPRDETIEGWYTGGTFDDPAHADYWRASPDGMLFLLRGYQEDSKDELEPGTVLDYILPIWRVGECLLHAKRLGRELGEENTSVTVQARWTGLEGRTLGSIENRRGLFPPIERESHQATVTASQRFTVQDFEDALPEVVETLTQPLYQIFDFYEPPSDLIQNELDRMQSQ</sequence>
<dbReference type="OrthoDB" id="223779at2157"/>
<reference evidence="2 3" key="1">
    <citation type="submission" date="2019-10" db="EMBL/GenBank/DDBJ databases">
        <title>Unraveling microbial dark matter from salterns through culturing: the case of the genus Halosegnis.</title>
        <authorList>
            <person name="Duran-Viseras A."/>
            <person name="Andrei A.-S."/>
            <person name="Vera-Gargallo B."/>
            <person name="Ghai R."/>
            <person name="Sanchez-Porro C."/>
            <person name="Ventosa A."/>
        </authorList>
    </citation>
    <scope>NUCLEOTIDE SEQUENCE [LARGE SCALE GENOMIC DNA]</scope>
    <source>
        <strain evidence="2 3">F17-44</strain>
        <plasmid evidence="2">unnamed1</plasmid>
    </source>
</reference>
<dbReference type="Pfam" id="PF04326">
    <property type="entry name" value="SLFN_AlbA_2"/>
    <property type="match status" value="1"/>
</dbReference>
<dbReference type="Gene3D" id="3.30.950.30">
    <property type="entry name" value="Schlafen, AAA domain"/>
    <property type="match status" value="1"/>
</dbReference>
<organism evidence="2 3">
    <name type="scientific">Halosegnis rubeus</name>
    <dbReference type="NCBI Taxonomy" id="2212850"/>
    <lineage>
        <taxon>Archaea</taxon>
        <taxon>Methanobacteriati</taxon>
        <taxon>Methanobacteriota</taxon>
        <taxon>Stenosarchaea group</taxon>
        <taxon>Halobacteria</taxon>
        <taxon>Halobacteriales</taxon>
        <taxon>Natronomonadaceae</taxon>
        <taxon>Halosegnis</taxon>
    </lineage>
</organism>
<dbReference type="EMBL" id="QJOW01000005">
    <property type="protein sequence ID" value="KAB7513623.1"/>
    <property type="molecule type" value="Genomic_DNA"/>
</dbReference>
<protein>
    <submittedName>
        <fullName evidence="2">ATP-binding protein</fullName>
    </submittedName>
</protein>
<dbReference type="GO" id="GO:0005524">
    <property type="term" value="F:ATP binding"/>
    <property type="evidence" value="ECO:0007669"/>
    <property type="project" value="UniProtKB-KW"/>
</dbReference>
<keyword evidence="2" id="KW-0067">ATP-binding</keyword>
<evidence type="ECO:0000313" key="3">
    <source>
        <dbReference type="Proteomes" id="UP000326302"/>
    </source>
</evidence>
<keyword evidence="2" id="KW-0614">Plasmid</keyword>
<geneLocation type="plasmid" evidence="2">
    <name>unnamed1</name>
</geneLocation>
<proteinExistence type="predicted"/>
<dbReference type="AlphaFoldDB" id="A0A5N5U509"/>